<organism evidence="1 2">
    <name type="scientific">Bacillus cereus VD196</name>
    <dbReference type="NCBI Taxonomy" id="1053243"/>
    <lineage>
        <taxon>Bacteria</taxon>
        <taxon>Bacillati</taxon>
        <taxon>Bacillota</taxon>
        <taxon>Bacilli</taxon>
        <taxon>Bacillales</taxon>
        <taxon>Bacillaceae</taxon>
        <taxon>Bacillus</taxon>
        <taxon>Bacillus cereus group</taxon>
    </lineage>
</organism>
<dbReference type="EMBL" id="AHFL01000022">
    <property type="protein sequence ID" value="EOO65762.1"/>
    <property type="molecule type" value="Genomic_DNA"/>
</dbReference>
<evidence type="ECO:0000313" key="2">
    <source>
        <dbReference type="Proteomes" id="UP000014023"/>
    </source>
</evidence>
<dbReference type="AlphaFoldDB" id="A0A9W5V893"/>
<evidence type="ECO:0000313" key="1">
    <source>
        <dbReference type="EMBL" id="EOO65762.1"/>
    </source>
</evidence>
<proteinExistence type="predicted"/>
<accession>A0A9W5V893</accession>
<reference evidence="1 2" key="1">
    <citation type="submission" date="2012-12" db="EMBL/GenBank/DDBJ databases">
        <title>The Genome Sequence of Bacillus cereus VD196.</title>
        <authorList>
            <consortium name="The Broad Institute Genome Sequencing Platform"/>
            <consortium name="The Broad Institute Genome Sequencing Center for Infectious Disease"/>
            <person name="Feldgarden M."/>
            <person name="Van der Auwera G.A."/>
            <person name="Mahillon J."/>
            <person name="Duprez V."/>
            <person name="Timmery S."/>
            <person name="Mattelet C."/>
            <person name="Dierick K."/>
            <person name="Sun M."/>
            <person name="Yu Z."/>
            <person name="Zhu L."/>
            <person name="Hu X."/>
            <person name="Shank E.B."/>
            <person name="Swiecicka I."/>
            <person name="Hansen B.M."/>
            <person name="Andrup L."/>
            <person name="Walker B."/>
            <person name="Young S.K."/>
            <person name="Zeng Q."/>
            <person name="Gargeya S."/>
            <person name="Fitzgerald M."/>
            <person name="Haas B."/>
            <person name="Abouelleil A."/>
            <person name="Alvarado L."/>
            <person name="Arachchi H.M."/>
            <person name="Berlin A.M."/>
            <person name="Chapman S.B."/>
            <person name="Dewar J."/>
            <person name="Goldberg J."/>
            <person name="Griggs A."/>
            <person name="Gujja S."/>
            <person name="Hansen M."/>
            <person name="Howarth C."/>
            <person name="Imamovic A."/>
            <person name="Larimer J."/>
            <person name="McCowan C."/>
            <person name="Murphy C."/>
            <person name="Neiman D."/>
            <person name="Pearson M."/>
            <person name="Priest M."/>
            <person name="Roberts A."/>
            <person name="Saif S."/>
            <person name="Shea T."/>
            <person name="Sisk P."/>
            <person name="Sykes S."/>
            <person name="Wortman J."/>
            <person name="Nusbaum C."/>
            <person name="Birren B."/>
        </authorList>
    </citation>
    <scope>NUCLEOTIDE SEQUENCE [LARGE SCALE GENOMIC DNA]</scope>
    <source>
        <strain evidence="1 2">VD196</strain>
    </source>
</reference>
<dbReference type="Proteomes" id="UP000014023">
    <property type="component" value="Unassembled WGS sequence"/>
</dbReference>
<comment type="caution">
    <text evidence="1">The sequence shown here is derived from an EMBL/GenBank/DDBJ whole genome shotgun (WGS) entry which is preliminary data.</text>
</comment>
<protein>
    <submittedName>
        <fullName evidence="1">Uncharacterized protein</fullName>
    </submittedName>
</protein>
<dbReference type="RefSeq" id="WP_000423388.1">
    <property type="nucleotide sequence ID" value="NZ_KB976265.1"/>
</dbReference>
<sequence length="98" mass="12390">MELRQPKPRKNKNWVPVIMFKNEIEVKEFDNIQEVFRYIRPFVSYSNRKIYDDIIHAGVWNFEKWYFNGDVYEFRTYEERRLRHLEEERQRKAEKVTK</sequence>
<name>A0A9W5V893_BACCE</name>
<gene>
    <name evidence="1" type="ORF">IKE_03346</name>
</gene>